<evidence type="ECO:0000259" key="2">
    <source>
        <dbReference type="SMART" id="SM00343"/>
    </source>
</evidence>
<feature type="compositionally biased region" description="Basic residues" evidence="1">
    <location>
        <begin position="706"/>
        <end position="720"/>
    </location>
</feature>
<gene>
    <name evidence="3" type="ORF">E3N88_25482</name>
</gene>
<dbReference type="Gene3D" id="4.10.60.10">
    <property type="entry name" value="Zinc finger, CCHC-type"/>
    <property type="match status" value="1"/>
</dbReference>
<protein>
    <recommendedName>
        <fullName evidence="2">CCHC-type domain-containing protein</fullName>
    </recommendedName>
</protein>
<feature type="region of interest" description="Disordered" evidence="1">
    <location>
        <begin position="528"/>
        <end position="609"/>
    </location>
</feature>
<name>A0A5N6N528_9ASTR</name>
<dbReference type="AlphaFoldDB" id="A0A5N6N528"/>
<keyword evidence="4" id="KW-1185">Reference proteome</keyword>
<evidence type="ECO:0000313" key="4">
    <source>
        <dbReference type="Proteomes" id="UP000326396"/>
    </source>
</evidence>
<feature type="compositionally biased region" description="Polar residues" evidence="1">
    <location>
        <begin position="559"/>
        <end position="584"/>
    </location>
</feature>
<dbReference type="SMART" id="SM00343">
    <property type="entry name" value="ZnF_C2HC"/>
    <property type="match status" value="2"/>
</dbReference>
<accession>A0A5N6N528</accession>
<feature type="compositionally biased region" description="Polar residues" evidence="1">
    <location>
        <begin position="752"/>
        <end position="761"/>
    </location>
</feature>
<feature type="domain" description="CCHC-type" evidence="2">
    <location>
        <begin position="616"/>
        <end position="632"/>
    </location>
</feature>
<organism evidence="3 4">
    <name type="scientific">Mikania micrantha</name>
    <name type="common">bitter vine</name>
    <dbReference type="NCBI Taxonomy" id="192012"/>
    <lineage>
        <taxon>Eukaryota</taxon>
        <taxon>Viridiplantae</taxon>
        <taxon>Streptophyta</taxon>
        <taxon>Embryophyta</taxon>
        <taxon>Tracheophyta</taxon>
        <taxon>Spermatophyta</taxon>
        <taxon>Magnoliopsida</taxon>
        <taxon>eudicotyledons</taxon>
        <taxon>Gunneridae</taxon>
        <taxon>Pentapetalae</taxon>
        <taxon>asterids</taxon>
        <taxon>campanulids</taxon>
        <taxon>Asterales</taxon>
        <taxon>Asteraceae</taxon>
        <taxon>Asteroideae</taxon>
        <taxon>Heliantheae alliance</taxon>
        <taxon>Eupatorieae</taxon>
        <taxon>Mikania</taxon>
    </lineage>
</organism>
<dbReference type="Proteomes" id="UP000326396">
    <property type="component" value="Linkage Group LG3"/>
</dbReference>
<feature type="compositionally biased region" description="Basic residues" evidence="1">
    <location>
        <begin position="530"/>
        <end position="540"/>
    </location>
</feature>
<dbReference type="OrthoDB" id="1931687at2759"/>
<dbReference type="PANTHER" id="PTHR35317:SF31">
    <property type="entry name" value="DUF4219 DOMAIN-CONTAINING PROTEIN"/>
    <property type="match status" value="1"/>
</dbReference>
<sequence length="791" mass="89936">MDALNKHDTENGTLNKPPMFTREDFDTWKVRMEGFIRNQDFKLWKSVPEGPYIPTIVAAGVGGAVVPKDPSMYSDEDYKKMEVDSKALWLIQMSIPNSIIHAFKKCKSAKELWNSLQQMYEGSDDVKENKKDMLKEKFENFCHENNENMSSQYLRYVQLVDELTTAGVTLDNQDVLRKFLRSLPKFWNIYPVTIRRTENLKTLTLGELFGILSAYQMEIDLQESKPSAAFPSGSAALYVPTQNSSFQGYQPVFHSTALPSQPNTTYPKTSTPSSSNTIPFTQSVSLVTSGPGALLAEETNYFHLCQEDLEGIPADDLEEIDINYQMAMISFSAKKFYQRTGRQFKKHNMKTGFGLDKSKIRCYNYRQLGHFARECKAPRNQQQQENGKTTSKQQIKPSMQMLLSIMIFQTGAFKQKMHQSQTMPSWQMMPVHHSRDKFLSQGEKFEKIWKMNSISNLAKGKTAGLGYNSVEPPVVYTPQVDVKCKPEIKLVFDEELGIHMVDSESEVSDNTSVEDTTKEEVVVPEIKTKTVSKRKNHKSKQINTTVFVKPKQSTEHNKGTISSEENTTDSQNSKQNNYVSNPSVHNRKKGNGPSKSNLKSGPKDKVSQAERQQLISCLMCGDSDHFAADCLYNPSRRSQPIRQSKPSYRHFRQSFSSSEDNQSVSEKRKSKSRKKPSEAAPASDEKRKEKHSKSSEALPRSSLHNQKTRPSPRRSSKACHKSTSDEKIKKPNPFMSTRKGNMTWTRKESEPPLTSSTSASSVLPNLHLKHFTYYDAEGKPKTTMAWVPKRH</sequence>
<feature type="region of interest" description="Disordered" evidence="1">
    <location>
        <begin position="375"/>
        <end position="394"/>
    </location>
</feature>
<feature type="compositionally biased region" description="Polar residues" evidence="1">
    <location>
        <begin position="379"/>
        <end position="394"/>
    </location>
</feature>
<feature type="region of interest" description="Disordered" evidence="1">
    <location>
        <begin position="636"/>
        <end position="761"/>
    </location>
</feature>
<dbReference type="Pfam" id="PF14223">
    <property type="entry name" value="Retrotran_gag_2"/>
    <property type="match status" value="1"/>
</dbReference>
<proteinExistence type="predicted"/>
<dbReference type="GO" id="GO:0003676">
    <property type="term" value="F:nucleic acid binding"/>
    <property type="evidence" value="ECO:0007669"/>
    <property type="project" value="InterPro"/>
</dbReference>
<dbReference type="PANTHER" id="PTHR35317">
    <property type="entry name" value="OS04G0629600 PROTEIN"/>
    <property type="match status" value="1"/>
</dbReference>
<feature type="compositionally biased region" description="Polar residues" evidence="1">
    <location>
        <begin position="653"/>
        <end position="664"/>
    </location>
</feature>
<dbReference type="InterPro" id="IPR036875">
    <property type="entry name" value="Znf_CCHC_sf"/>
</dbReference>
<evidence type="ECO:0000256" key="1">
    <source>
        <dbReference type="SAM" id="MobiDB-lite"/>
    </source>
</evidence>
<reference evidence="3 4" key="1">
    <citation type="submission" date="2019-05" db="EMBL/GenBank/DDBJ databases">
        <title>Mikania micrantha, genome provides insights into the molecular mechanism of rapid growth.</title>
        <authorList>
            <person name="Liu B."/>
        </authorList>
    </citation>
    <scope>NUCLEOTIDE SEQUENCE [LARGE SCALE GENOMIC DNA]</scope>
    <source>
        <strain evidence="3">NLD-2019</strain>
        <tissue evidence="3">Leaf</tissue>
    </source>
</reference>
<evidence type="ECO:0000313" key="3">
    <source>
        <dbReference type="EMBL" id="KAD4385314.1"/>
    </source>
</evidence>
<dbReference type="EMBL" id="SZYD01000013">
    <property type="protein sequence ID" value="KAD4385314.1"/>
    <property type="molecule type" value="Genomic_DNA"/>
</dbReference>
<feature type="compositionally biased region" description="Polar residues" evidence="1">
    <location>
        <begin position="636"/>
        <end position="646"/>
    </location>
</feature>
<dbReference type="GO" id="GO:0008270">
    <property type="term" value="F:zinc ion binding"/>
    <property type="evidence" value="ECO:0007669"/>
    <property type="project" value="InterPro"/>
</dbReference>
<comment type="caution">
    <text evidence="3">The sequence shown here is derived from an EMBL/GenBank/DDBJ whole genome shotgun (WGS) entry which is preliminary data.</text>
</comment>
<feature type="domain" description="CCHC-type" evidence="2">
    <location>
        <begin position="361"/>
        <end position="377"/>
    </location>
</feature>
<feature type="compositionally biased region" description="Polar residues" evidence="1">
    <location>
        <begin position="734"/>
        <end position="744"/>
    </location>
</feature>
<dbReference type="InterPro" id="IPR001878">
    <property type="entry name" value="Znf_CCHC"/>
</dbReference>
<dbReference type="SUPFAM" id="SSF57756">
    <property type="entry name" value="Retrovirus zinc finger-like domains"/>
    <property type="match status" value="1"/>
</dbReference>